<name>A0A0F9SUY1_9ZZZZ</name>
<evidence type="ECO:0008006" key="2">
    <source>
        <dbReference type="Google" id="ProtNLM"/>
    </source>
</evidence>
<reference evidence="1" key="1">
    <citation type="journal article" date="2015" name="Nature">
        <title>Complex archaea that bridge the gap between prokaryotes and eukaryotes.</title>
        <authorList>
            <person name="Spang A."/>
            <person name="Saw J.H."/>
            <person name="Jorgensen S.L."/>
            <person name="Zaremba-Niedzwiedzka K."/>
            <person name="Martijn J."/>
            <person name="Lind A.E."/>
            <person name="van Eijk R."/>
            <person name="Schleper C."/>
            <person name="Guy L."/>
            <person name="Ettema T.J."/>
        </authorList>
    </citation>
    <scope>NUCLEOTIDE SEQUENCE</scope>
</reference>
<dbReference type="InterPro" id="IPR018743">
    <property type="entry name" value="DUF2292"/>
</dbReference>
<gene>
    <name evidence="1" type="ORF">LCGC14_0808680</name>
</gene>
<sequence length="52" mass="5950">MSQVDTNGKMELSEKEQKLIERLRTISFGEVTIVKQDGKLLRTVRATESELL</sequence>
<dbReference type="EMBL" id="LAZR01002216">
    <property type="protein sequence ID" value="KKN32958.1"/>
    <property type="molecule type" value="Genomic_DNA"/>
</dbReference>
<comment type="caution">
    <text evidence="1">The sequence shown here is derived from an EMBL/GenBank/DDBJ whole genome shotgun (WGS) entry which is preliminary data.</text>
</comment>
<accession>A0A0F9SUY1</accession>
<dbReference type="Pfam" id="PF10055">
    <property type="entry name" value="DUF2292"/>
    <property type="match status" value="1"/>
</dbReference>
<organism evidence="1">
    <name type="scientific">marine sediment metagenome</name>
    <dbReference type="NCBI Taxonomy" id="412755"/>
    <lineage>
        <taxon>unclassified sequences</taxon>
        <taxon>metagenomes</taxon>
        <taxon>ecological metagenomes</taxon>
    </lineage>
</organism>
<evidence type="ECO:0000313" key="1">
    <source>
        <dbReference type="EMBL" id="KKN32958.1"/>
    </source>
</evidence>
<dbReference type="AlphaFoldDB" id="A0A0F9SUY1"/>
<proteinExistence type="predicted"/>
<protein>
    <recommendedName>
        <fullName evidence="2">DUF2292 domain-containing protein</fullName>
    </recommendedName>
</protein>